<evidence type="ECO:0000313" key="4">
    <source>
        <dbReference type="Proteomes" id="UP000321580"/>
    </source>
</evidence>
<dbReference type="PANTHER" id="PTHR19308">
    <property type="entry name" value="PHOSPHATIDYLCHOLINE TRANSFER PROTEIN"/>
    <property type="match status" value="1"/>
</dbReference>
<evidence type="ECO:0000256" key="1">
    <source>
        <dbReference type="SAM" id="SignalP"/>
    </source>
</evidence>
<dbReference type="AlphaFoldDB" id="A0A5C6RKT2"/>
<proteinExistence type="predicted"/>
<sequence>MSYLAHSATPASSQICNSLITRNMNFKLLYLLLAVCTAAPSAFAQAQDWSLKRDTDGMQVYLRDVPGSPIKQIKIEATLNASLDAVVSVLKDIDAYQEWIYKCQSAKRLQPSTQNSSHYYCRVDFPWPMSDRDFIAKSKLWQDENDRTVYIEVEGLPNDREPVQDVVRIPELKISYALKPLPNEQVQMTYILHSDPAGDIPTWLVNMVVDNGPLNTVKGMREMLKKDAYRQASLSYLK</sequence>
<dbReference type="Proteomes" id="UP000321580">
    <property type="component" value="Unassembled WGS sequence"/>
</dbReference>
<dbReference type="InterPro" id="IPR023393">
    <property type="entry name" value="START-like_dom_sf"/>
</dbReference>
<accession>A0A5C6RKT2</accession>
<keyword evidence="1" id="KW-0732">Signal</keyword>
<reference evidence="3 4" key="1">
    <citation type="submission" date="2019-08" db="EMBL/GenBank/DDBJ databases">
        <title>Genome of Phaeodactylibacter luteus.</title>
        <authorList>
            <person name="Bowman J.P."/>
        </authorList>
    </citation>
    <scope>NUCLEOTIDE SEQUENCE [LARGE SCALE GENOMIC DNA]</scope>
    <source>
        <strain evidence="3 4">KCTC 42180</strain>
    </source>
</reference>
<feature type="chain" id="PRO_5022951734" description="START domain-containing protein" evidence="1">
    <location>
        <begin position="47"/>
        <end position="238"/>
    </location>
</feature>
<dbReference type="GO" id="GO:0008289">
    <property type="term" value="F:lipid binding"/>
    <property type="evidence" value="ECO:0007669"/>
    <property type="project" value="InterPro"/>
</dbReference>
<evidence type="ECO:0000259" key="2">
    <source>
        <dbReference type="PROSITE" id="PS50848"/>
    </source>
</evidence>
<name>A0A5C6RKT2_9BACT</name>
<protein>
    <recommendedName>
        <fullName evidence="2">START domain-containing protein</fullName>
    </recommendedName>
</protein>
<dbReference type="CDD" id="cd08876">
    <property type="entry name" value="START_1"/>
    <property type="match status" value="1"/>
</dbReference>
<organism evidence="3 4">
    <name type="scientific">Phaeodactylibacter luteus</name>
    <dbReference type="NCBI Taxonomy" id="1564516"/>
    <lineage>
        <taxon>Bacteria</taxon>
        <taxon>Pseudomonadati</taxon>
        <taxon>Bacteroidota</taxon>
        <taxon>Saprospiria</taxon>
        <taxon>Saprospirales</taxon>
        <taxon>Haliscomenobacteraceae</taxon>
        <taxon>Phaeodactylibacter</taxon>
    </lineage>
</organism>
<gene>
    <name evidence="3" type="ORF">FRY97_11485</name>
</gene>
<dbReference type="SUPFAM" id="SSF55961">
    <property type="entry name" value="Bet v1-like"/>
    <property type="match status" value="1"/>
</dbReference>
<comment type="caution">
    <text evidence="3">The sequence shown here is derived from an EMBL/GenBank/DDBJ whole genome shotgun (WGS) entry which is preliminary data.</text>
</comment>
<dbReference type="Pfam" id="PF01852">
    <property type="entry name" value="START"/>
    <property type="match status" value="1"/>
</dbReference>
<dbReference type="Gene3D" id="3.30.530.20">
    <property type="match status" value="1"/>
</dbReference>
<evidence type="ECO:0000313" key="3">
    <source>
        <dbReference type="EMBL" id="TXB62956.1"/>
    </source>
</evidence>
<dbReference type="GO" id="GO:0005737">
    <property type="term" value="C:cytoplasm"/>
    <property type="evidence" value="ECO:0007669"/>
    <property type="project" value="UniProtKB-ARBA"/>
</dbReference>
<feature type="domain" description="START" evidence="2">
    <location>
        <begin position="42"/>
        <end position="229"/>
    </location>
</feature>
<dbReference type="PIRSF" id="PIRSF039033">
    <property type="entry name" value="START_dom"/>
    <property type="match status" value="1"/>
</dbReference>
<dbReference type="InterPro" id="IPR051213">
    <property type="entry name" value="START_lipid_transfer"/>
</dbReference>
<dbReference type="OrthoDB" id="5734556at2"/>
<dbReference type="InterPro" id="IPR002913">
    <property type="entry name" value="START_lipid-bd_dom"/>
</dbReference>
<keyword evidence="4" id="KW-1185">Reference proteome</keyword>
<feature type="signal peptide" evidence="1">
    <location>
        <begin position="1"/>
        <end position="46"/>
    </location>
</feature>
<dbReference type="InterPro" id="IPR028347">
    <property type="entry name" value="START_dom_prot"/>
</dbReference>
<dbReference type="PANTHER" id="PTHR19308:SF14">
    <property type="entry name" value="START DOMAIN-CONTAINING PROTEIN"/>
    <property type="match status" value="1"/>
</dbReference>
<dbReference type="EMBL" id="VOOR01000021">
    <property type="protein sequence ID" value="TXB62956.1"/>
    <property type="molecule type" value="Genomic_DNA"/>
</dbReference>
<dbReference type="PROSITE" id="PS50848">
    <property type="entry name" value="START"/>
    <property type="match status" value="1"/>
</dbReference>